<protein>
    <submittedName>
        <fullName evidence="2">Uncharacterized protein</fullName>
    </submittedName>
</protein>
<dbReference type="EMBL" id="BGPR01000485">
    <property type="protein sequence ID" value="GBM22705.1"/>
    <property type="molecule type" value="Genomic_DNA"/>
</dbReference>
<feature type="region of interest" description="Disordered" evidence="1">
    <location>
        <begin position="1"/>
        <end position="52"/>
    </location>
</feature>
<organism evidence="2 3">
    <name type="scientific">Araneus ventricosus</name>
    <name type="common">Orbweaver spider</name>
    <name type="synonym">Epeira ventricosa</name>
    <dbReference type="NCBI Taxonomy" id="182803"/>
    <lineage>
        <taxon>Eukaryota</taxon>
        <taxon>Metazoa</taxon>
        <taxon>Ecdysozoa</taxon>
        <taxon>Arthropoda</taxon>
        <taxon>Chelicerata</taxon>
        <taxon>Arachnida</taxon>
        <taxon>Araneae</taxon>
        <taxon>Araneomorphae</taxon>
        <taxon>Entelegynae</taxon>
        <taxon>Araneoidea</taxon>
        <taxon>Araneidae</taxon>
        <taxon>Araneus</taxon>
    </lineage>
</organism>
<dbReference type="Proteomes" id="UP000499080">
    <property type="component" value="Unassembled WGS sequence"/>
</dbReference>
<keyword evidence="3" id="KW-1185">Reference proteome</keyword>
<proteinExistence type="predicted"/>
<sequence>MDFRSPQERANDKPSYGSLYRPQPINGKWGGERNKKRKTLQPKLNFENPRSTGKLSVSCLQLLSTGGTLPSGQRRTPHPIVLSRGTKEKIGED</sequence>
<feature type="region of interest" description="Disordered" evidence="1">
    <location>
        <begin position="65"/>
        <end position="93"/>
    </location>
</feature>
<evidence type="ECO:0000256" key="1">
    <source>
        <dbReference type="SAM" id="MobiDB-lite"/>
    </source>
</evidence>
<accession>A0A4Y2E4E6</accession>
<feature type="compositionally biased region" description="Polar residues" evidence="1">
    <location>
        <begin position="65"/>
        <end position="74"/>
    </location>
</feature>
<feature type="compositionally biased region" description="Basic and acidic residues" evidence="1">
    <location>
        <begin position="1"/>
        <end position="12"/>
    </location>
</feature>
<evidence type="ECO:0000313" key="3">
    <source>
        <dbReference type="Proteomes" id="UP000499080"/>
    </source>
</evidence>
<comment type="caution">
    <text evidence="2">The sequence shown here is derived from an EMBL/GenBank/DDBJ whole genome shotgun (WGS) entry which is preliminary data.</text>
</comment>
<gene>
    <name evidence="2" type="ORF">AVEN_81466_1</name>
</gene>
<name>A0A4Y2E4E6_ARAVE</name>
<evidence type="ECO:0000313" key="2">
    <source>
        <dbReference type="EMBL" id="GBM22705.1"/>
    </source>
</evidence>
<reference evidence="2 3" key="1">
    <citation type="journal article" date="2019" name="Sci. Rep.">
        <title>Orb-weaving spider Araneus ventricosus genome elucidates the spidroin gene catalogue.</title>
        <authorList>
            <person name="Kono N."/>
            <person name="Nakamura H."/>
            <person name="Ohtoshi R."/>
            <person name="Moran D.A.P."/>
            <person name="Shinohara A."/>
            <person name="Yoshida Y."/>
            <person name="Fujiwara M."/>
            <person name="Mori M."/>
            <person name="Tomita M."/>
            <person name="Arakawa K."/>
        </authorList>
    </citation>
    <scope>NUCLEOTIDE SEQUENCE [LARGE SCALE GENOMIC DNA]</scope>
</reference>
<dbReference type="AlphaFoldDB" id="A0A4Y2E4E6"/>